<protein>
    <submittedName>
        <fullName evidence="1">DUF2017 domain-containing protein</fullName>
    </submittedName>
</protein>
<dbReference type="RefSeq" id="WP_137319126.1">
    <property type="nucleotide sequence ID" value="NZ_BAABGL010000017.1"/>
</dbReference>
<sequence>MKITPGPRGTARLDLSSAEKSVFVSVFSDTAALLGHDEGRDAGELSEAEQLARLVGMGGEVERPTDPALLRLLPDVDPDDPERSAEFRRLTDLDLRESKLANLRIALHSLGASGRVELDGPAQRAWLTALTDVRLVVASRLGLETDADLEDLYAREEELPDSEAMLVTVYDFLTWAQERLAGILLDSLTPPEKEDP</sequence>
<dbReference type="InterPro" id="IPR018561">
    <property type="entry name" value="AosR"/>
</dbReference>
<dbReference type="EMBL" id="BAABGL010000017">
    <property type="protein sequence ID" value="GAA4392954.1"/>
    <property type="molecule type" value="Genomic_DNA"/>
</dbReference>
<gene>
    <name evidence="1" type="ORF">GCM10023167_21510</name>
</gene>
<evidence type="ECO:0000313" key="1">
    <source>
        <dbReference type="EMBL" id="GAA4392954.1"/>
    </source>
</evidence>
<proteinExistence type="predicted"/>
<reference evidence="2" key="1">
    <citation type="journal article" date="2019" name="Int. J. Syst. Evol. Microbiol.">
        <title>The Global Catalogue of Microorganisms (GCM) 10K type strain sequencing project: providing services to taxonomists for standard genome sequencing and annotation.</title>
        <authorList>
            <consortium name="The Broad Institute Genomics Platform"/>
            <consortium name="The Broad Institute Genome Sequencing Center for Infectious Disease"/>
            <person name="Wu L."/>
            <person name="Ma J."/>
        </authorList>
    </citation>
    <scope>NUCLEOTIDE SEQUENCE [LARGE SCALE GENOMIC DNA]</scope>
    <source>
        <strain evidence="2">JCM 17808</strain>
    </source>
</reference>
<organism evidence="1 2">
    <name type="scientific">Brevibacterium pityocampae</name>
    <dbReference type="NCBI Taxonomy" id="506594"/>
    <lineage>
        <taxon>Bacteria</taxon>
        <taxon>Bacillati</taxon>
        <taxon>Actinomycetota</taxon>
        <taxon>Actinomycetes</taxon>
        <taxon>Micrococcales</taxon>
        <taxon>Brevibacteriaceae</taxon>
        <taxon>Brevibacterium</taxon>
    </lineage>
</organism>
<accession>A0ABP8JM84</accession>
<dbReference type="Proteomes" id="UP001500642">
    <property type="component" value="Unassembled WGS sequence"/>
</dbReference>
<dbReference type="Pfam" id="PF09438">
    <property type="entry name" value="DUF2017"/>
    <property type="match status" value="1"/>
</dbReference>
<keyword evidence="2" id="KW-1185">Reference proteome</keyword>
<comment type="caution">
    <text evidence="1">The sequence shown here is derived from an EMBL/GenBank/DDBJ whole genome shotgun (WGS) entry which is preliminary data.</text>
</comment>
<evidence type="ECO:0000313" key="2">
    <source>
        <dbReference type="Proteomes" id="UP001500642"/>
    </source>
</evidence>
<name>A0ABP8JM84_9MICO</name>